<sequence length="120" mass="13856">MQFSKVKCLGFASYFSFWVKEKRGDKMDIRIIFNEEEQEAQAFDGEKKIGYCQYEKEDGIYKLTHTVVDKAYGGRGLAGSLLDCLVDHFRSSKKKILPICSYAVKKFDNDKKYADVDARN</sequence>
<comment type="caution">
    <text evidence="2">The sequence shown here is derived from an EMBL/GenBank/DDBJ whole genome shotgun (WGS) entry which is preliminary data.</text>
</comment>
<dbReference type="Gene3D" id="3.40.630.30">
    <property type="match status" value="1"/>
</dbReference>
<dbReference type="InterPro" id="IPR031165">
    <property type="entry name" value="GNAT_YJDJ"/>
</dbReference>
<evidence type="ECO:0000259" key="1">
    <source>
        <dbReference type="PROSITE" id="PS51729"/>
    </source>
</evidence>
<keyword evidence="3" id="KW-1185">Reference proteome</keyword>
<dbReference type="OrthoDB" id="9793389at2"/>
<dbReference type="Pfam" id="PF14542">
    <property type="entry name" value="Acetyltransf_CG"/>
    <property type="match status" value="1"/>
</dbReference>
<name>A0A133KBB5_9FIRM</name>
<dbReference type="PROSITE" id="PS51729">
    <property type="entry name" value="GNAT_YJDJ"/>
    <property type="match status" value="1"/>
</dbReference>
<dbReference type="SUPFAM" id="SSF55729">
    <property type="entry name" value="Acyl-CoA N-acyltransferases (Nat)"/>
    <property type="match status" value="1"/>
</dbReference>
<feature type="domain" description="N-acetyltransferase" evidence="1">
    <location>
        <begin position="32"/>
        <end position="118"/>
    </location>
</feature>
<dbReference type="Proteomes" id="UP000070383">
    <property type="component" value="Unassembled WGS sequence"/>
</dbReference>
<proteinExistence type="predicted"/>
<reference evidence="3" key="1">
    <citation type="submission" date="2016-01" db="EMBL/GenBank/DDBJ databases">
        <authorList>
            <person name="Mitreva M."/>
            <person name="Pepin K.H."/>
            <person name="Mihindukulasuriya K.A."/>
            <person name="Fulton R."/>
            <person name="Fronick C."/>
            <person name="O'Laughlin M."/>
            <person name="Miner T."/>
            <person name="Herter B."/>
            <person name="Rosa B.A."/>
            <person name="Cordes M."/>
            <person name="Tomlinson C."/>
            <person name="Wollam A."/>
            <person name="Palsikar V.B."/>
            <person name="Mardis E.R."/>
            <person name="Wilson R.K."/>
        </authorList>
    </citation>
    <scope>NUCLEOTIDE SEQUENCE [LARGE SCALE GENOMIC DNA]</scope>
    <source>
        <strain evidence="3">MJR8151</strain>
    </source>
</reference>
<protein>
    <recommendedName>
        <fullName evidence="1">N-acetyltransferase domain-containing protein</fullName>
    </recommendedName>
</protein>
<accession>A0A133KBB5</accession>
<dbReference type="STRING" id="33036.HMPREF3200_01708"/>
<dbReference type="InterPro" id="IPR045057">
    <property type="entry name" value="Gcn5-rel_NAT"/>
</dbReference>
<dbReference type="InterPro" id="IPR016181">
    <property type="entry name" value="Acyl_CoA_acyltransferase"/>
</dbReference>
<evidence type="ECO:0000313" key="3">
    <source>
        <dbReference type="Proteomes" id="UP000070383"/>
    </source>
</evidence>
<dbReference type="PANTHER" id="PTHR31435:SF9">
    <property type="entry name" value="PROTEIN NATD1"/>
    <property type="match status" value="1"/>
</dbReference>
<dbReference type="AlphaFoldDB" id="A0A133KBB5"/>
<dbReference type="CDD" id="cd04301">
    <property type="entry name" value="NAT_SF"/>
    <property type="match status" value="1"/>
</dbReference>
<organism evidence="2 3">
    <name type="scientific">Anaerococcus tetradius</name>
    <dbReference type="NCBI Taxonomy" id="33036"/>
    <lineage>
        <taxon>Bacteria</taxon>
        <taxon>Bacillati</taxon>
        <taxon>Bacillota</taxon>
        <taxon>Tissierellia</taxon>
        <taxon>Tissierellales</taxon>
        <taxon>Peptoniphilaceae</taxon>
        <taxon>Anaerococcus</taxon>
    </lineage>
</organism>
<dbReference type="PANTHER" id="PTHR31435">
    <property type="entry name" value="PROTEIN NATD1"/>
    <property type="match status" value="1"/>
</dbReference>
<dbReference type="EMBL" id="LRPM01000071">
    <property type="protein sequence ID" value="KWZ76755.1"/>
    <property type="molecule type" value="Genomic_DNA"/>
</dbReference>
<gene>
    <name evidence="2" type="ORF">HMPREF3200_01708</name>
</gene>
<evidence type="ECO:0000313" key="2">
    <source>
        <dbReference type="EMBL" id="KWZ76755.1"/>
    </source>
</evidence>
<dbReference type="PATRIC" id="fig|33036.3.peg.1691"/>